<evidence type="ECO:0000259" key="10">
    <source>
        <dbReference type="Pfam" id="PF02742"/>
    </source>
</evidence>
<dbReference type="EMBL" id="JAQZAO010000005">
    <property type="protein sequence ID" value="MDD7966196.1"/>
    <property type="molecule type" value="Genomic_DNA"/>
</dbReference>
<evidence type="ECO:0000256" key="8">
    <source>
        <dbReference type="SAM" id="MobiDB-lite"/>
    </source>
</evidence>
<evidence type="ECO:0000313" key="12">
    <source>
        <dbReference type="Proteomes" id="UP001300763"/>
    </source>
</evidence>
<dbReference type="PANTHER" id="PTHR33238">
    <property type="entry name" value="IRON (METAL) DEPENDENT REPRESSOR, DTXR FAMILY"/>
    <property type="match status" value="1"/>
</dbReference>
<dbReference type="SUPFAM" id="SSF46785">
    <property type="entry name" value="Winged helix' DNA-binding domain"/>
    <property type="match status" value="1"/>
</dbReference>
<evidence type="ECO:0000256" key="4">
    <source>
        <dbReference type="ARBA" id="ARBA00023004"/>
    </source>
</evidence>
<dbReference type="Gene3D" id="2.30.30.90">
    <property type="match status" value="1"/>
</dbReference>
<reference evidence="11 12" key="1">
    <citation type="submission" date="2023-02" db="EMBL/GenBank/DDBJ databases">
        <title>Genome sequencing required for Actinomycetospora new species description.</title>
        <authorList>
            <person name="Saimee Y."/>
            <person name="Duangmal K."/>
        </authorList>
    </citation>
    <scope>NUCLEOTIDE SEQUENCE [LARGE SCALE GENOMIC DNA]</scope>
    <source>
        <strain evidence="11 12">DW7H6</strain>
    </source>
</reference>
<keyword evidence="7" id="KW-0804">Transcription</keyword>
<feature type="domain" description="HTH dtxR-type" evidence="9">
    <location>
        <begin position="28"/>
        <end position="81"/>
    </location>
</feature>
<evidence type="ECO:0000256" key="2">
    <source>
        <dbReference type="ARBA" id="ARBA00007871"/>
    </source>
</evidence>
<dbReference type="SMART" id="SM00529">
    <property type="entry name" value="HTH_DTXR"/>
    <property type="match status" value="1"/>
</dbReference>
<evidence type="ECO:0000256" key="5">
    <source>
        <dbReference type="ARBA" id="ARBA00023015"/>
    </source>
</evidence>
<evidence type="ECO:0000256" key="6">
    <source>
        <dbReference type="ARBA" id="ARBA00023125"/>
    </source>
</evidence>
<keyword evidence="5" id="KW-0805">Transcription regulation</keyword>
<keyword evidence="6" id="KW-0238">DNA-binding</keyword>
<keyword evidence="4" id="KW-0408">Iron</keyword>
<keyword evidence="12" id="KW-1185">Reference proteome</keyword>
<dbReference type="InterPro" id="IPR036421">
    <property type="entry name" value="Fe_dep_repressor_sf"/>
</dbReference>
<dbReference type="InterPro" id="IPR008988">
    <property type="entry name" value="Transcriptional_repressor_C"/>
</dbReference>
<proteinExistence type="inferred from homology"/>
<evidence type="ECO:0000256" key="3">
    <source>
        <dbReference type="ARBA" id="ARBA00011738"/>
    </source>
</evidence>
<dbReference type="InterPro" id="IPR001367">
    <property type="entry name" value="Fe_dep_repressor"/>
</dbReference>
<feature type="region of interest" description="Disordered" evidence="8">
    <location>
        <begin position="247"/>
        <end position="268"/>
    </location>
</feature>
<dbReference type="SUPFAM" id="SSF47979">
    <property type="entry name" value="Iron-dependent repressor protein, dimerization domain"/>
    <property type="match status" value="1"/>
</dbReference>
<dbReference type="SUPFAM" id="SSF50037">
    <property type="entry name" value="C-terminal domain of transcriptional repressors"/>
    <property type="match status" value="1"/>
</dbReference>
<evidence type="ECO:0000313" key="11">
    <source>
        <dbReference type="EMBL" id="MDD7966196.1"/>
    </source>
</evidence>
<evidence type="ECO:0000259" key="9">
    <source>
        <dbReference type="Pfam" id="PF01325"/>
    </source>
</evidence>
<comment type="subcellular location">
    <subcellularLocation>
        <location evidence="1">Cytoplasm</location>
    </subcellularLocation>
</comment>
<comment type="subunit">
    <text evidence="3">Homodimer.</text>
</comment>
<dbReference type="RefSeq" id="WP_274200725.1">
    <property type="nucleotide sequence ID" value="NZ_JAQZAO010000005.1"/>
</dbReference>
<dbReference type="PANTHER" id="PTHR33238:SF10">
    <property type="entry name" value="IRON-DEPENDENT REPRESSOR IDER"/>
    <property type="match status" value="1"/>
</dbReference>
<dbReference type="InterPro" id="IPR036388">
    <property type="entry name" value="WH-like_DNA-bd_sf"/>
</dbReference>
<dbReference type="InterPro" id="IPR022687">
    <property type="entry name" value="HTH_DTXR"/>
</dbReference>
<gene>
    <name evidence="11" type="ORF">PGB27_12685</name>
</gene>
<dbReference type="Pfam" id="PF02742">
    <property type="entry name" value="Fe_dep_repr_C"/>
    <property type="match status" value="1"/>
</dbReference>
<dbReference type="InterPro" id="IPR022689">
    <property type="entry name" value="Iron_dep_repressor"/>
</dbReference>
<name>A0ABT5SVM5_9PSEU</name>
<evidence type="ECO:0000256" key="1">
    <source>
        <dbReference type="ARBA" id="ARBA00004496"/>
    </source>
</evidence>
<feature type="compositionally biased region" description="Basic residues" evidence="8">
    <location>
        <begin position="254"/>
        <end position="268"/>
    </location>
</feature>
<accession>A0ABT5SVM5</accession>
<evidence type="ECO:0000256" key="7">
    <source>
        <dbReference type="ARBA" id="ARBA00023163"/>
    </source>
</evidence>
<organism evidence="11 12">
    <name type="scientific">Actinomycetospora lemnae</name>
    <dbReference type="NCBI Taxonomy" id="3019891"/>
    <lineage>
        <taxon>Bacteria</taxon>
        <taxon>Bacillati</taxon>
        <taxon>Actinomycetota</taxon>
        <taxon>Actinomycetes</taxon>
        <taxon>Pseudonocardiales</taxon>
        <taxon>Pseudonocardiaceae</taxon>
        <taxon>Actinomycetospora</taxon>
    </lineage>
</organism>
<dbReference type="InterPro" id="IPR038157">
    <property type="entry name" value="FeoA_core_dom"/>
</dbReference>
<comment type="caution">
    <text evidence="11">The sequence shown here is derived from an EMBL/GenBank/DDBJ whole genome shotgun (WGS) entry which is preliminary data.</text>
</comment>
<protein>
    <submittedName>
        <fullName evidence="11">Iron dependent repressor, metal binding and dimerization domain protein</fullName>
    </submittedName>
</protein>
<sequence>MATAARLRTVPPEPSHHDRRRMFLDAGRMYLRILFELEEEGVPARHQELWRRLGASRPTVWQQVDRLVLDGLVEVTPEKHLVLTPRGRADAAAVIRKHRLAEAFLVEVVGLPWDLAHVEASRWQHVIGADAERKIAVRLGNPVWTPFGTPIPPVGATGHEHPGDDGPPLVPLVDAAGDEAARVTLRRVPERLQTDRELLTALEDAGALPGETVEVVRADRRADDVRIAGRYGSVVVPGLVSRSLLVERPDRSRPAGRRRRAHRSRQTR</sequence>
<dbReference type="Proteomes" id="UP001300763">
    <property type="component" value="Unassembled WGS sequence"/>
</dbReference>
<dbReference type="Gene3D" id="1.10.10.10">
    <property type="entry name" value="Winged helix-like DNA-binding domain superfamily/Winged helix DNA-binding domain"/>
    <property type="match status" value="1"/>
</dbReference>
<dbReference type="Pfam" id="PF01325">
    <property type="entry name" value="Fe_dep_repress"/>
    <property type="match status" value="1"/>
</dbReference>
<comment type="similarity">
    <text evidence="2">Belongs to the DtxR/MntR family.</text>
</comment>
<feature type="domain" description="Iron dependent repressor metal binding and dimerisation" evidence="10">
    <location>
        <begin position="84"/>
        <end position="152"/>
    </location>
</feature>
<dbReference type="InterPro" id="IPR050536">
    <property type="entry name" value="DtxR_MntR_Metal-Reg"/>
</dbReference>
<dbReference type="InterPro" id="IPR036390">
    <property type="entry name" value="WH_DNA-bd_sf"/>
</dbReference>